<keyword evidence="1" id="KW-0472">Membrane</keyword>
<proteinExistence type="predicted"/>
<dbReference type="AlphaFoldDB" id="A0A838YAY1"/>
<gene>
    <name evidence="2" type="ORF">H2Z84_19430</name>
</gene>
<feature type="transmembrane region" description="Helical" evidence="1">
    <location>
        <begin position="15"/>
        <end position="35"/>
    </location>
</feature>
<feature type="transmembrane region" description="Helical" evidence="1">
    <location>
        <begin position="55"/>
        <end position="76"/>
    </location>
</feature>
<dbReference type="Proteomes" id="UP000545606">
    <property type="component" value="Unassembled WGS sequence"/>
</dbReference>
<dbReference type="RefSeq" id="WP_181837422.1">
    <property type="nucleotide sequence ID" value="NZ_JACERN010000042.1"/>
</dbReference>
<protein>
    <submittedName>
        <fullName evidence="2">Uncharacterized protein</fullName>
    </submittedName>
</protein>
<sequence>MNFSNLLSELAPLRYLGGLLCLLVPLCAIAGVYAIRAAREQGKNCHEQRRSALDAFDTVKLIGVVIIAALLFWLVYPG</sequence>
<dbReference type="EMBL" id="JACERN010000042">
    <property type="protein sequence ID" value="MBA4710552.1"/>
    <property type="molecule type" value="Genomic_DNA"/>
</dbReference>
<accession>A0A838YAY1</accession>
<evidence type="ECO:0000256" key="1">
    <source>
        <dbReference type="SAM" id="Phobius"/>
    </source>
</evidence>
<name>A0A838YAY1_9NEIS</name>
<reference evidence="2 3" key="1">
    <citation type="submission" date="2020-07" db="EMBL/GenBank/DDBJ databases">
        <title>Draft genome sequence of violacein-producing bacteria and related species.</title>
        <authorList>
            <person name="Wilson H.S."/>
            <person name="De Leon M.E."/>
        </authorList>
    </citation>
    <scope>NUCLEOTIDE SEQUENCE [LARGE SCALE GENOMIC DNA]</scope>
    <source>
        <strain evidence="2 3">HSC-21Su07</strain>
    </source>
</reference>
<evidence type="ECO:0000313" key="3">
    <source>
        <dbReference type="Proteomes" id="UP000545606"/>
    </source>
</evidence>
<organism evidence="2 3">
    <name type="scientific">Aquitalea aquatica</name>
    <dbReference type="NCBI Taxonomy" id="3044273"/>
    <lineage>
        <taxon>Bacteria</taxon>
        <taxon>Pseudomonadati</taxon>
        <taxon>Pseudomonadota</taxon>
        <taxon>Betaproteobacteria</taxon>
        <taxon>Neisseriales</taxon>
        <taxon>Chromobacteriaceae</taxon>
        <taxon>Aquitalea</taxon>
    </lineage>
</organism>
<keyword evidence="1" id="KW-1133">Transmembrane helix</keyword>
<evidence type="ECO:0000313" key="2">
    <source>
        <dbReference type="EMBL" id="MBA4710552.1"/>
    </source>
</evidence>
<keyword evidence="1" id="KW-0812">Transmembrane</keyword>
<comment type="caution">
    <text evidence="2">The sequence shown here is derived from an EMBL/GenBank/DDBJ whole genome shotgun (WGS) entry which is preliminary data.</text>
</comment>
<keyword evidence="3" id="KW-1185">Reference proteome</keyword>